<dbReference type="PANTHER" id="PTHR44749">
    <property type="entry name" value="SUPPRESSOR OF RPS4-RLD 1"/>
    <property type="match status" value="1"/>
</dbReference>
<dbReference type="Gene3D" id="1.25.40.10">
    <property type="entry name" value="Tetratricopeptide repeat domain"/>
    <property type="match status" value="1"/>
</dbReference>
<dbReference type="InterPro" id="IPR011990">
    <property type="entry name" value="TPR-like_helical_dom_sf"/>
</dbReference>
<dbReference type="PROSITE" id="PS50005">
    <property type="entry name" value="TPR"/>
    <property type="match status" value="1"/>
</dbReference>
<evidence type="ECO:0000256" key="2">
    <source>
        <dbReference type="SAM" id="Phobius"/>
    </source>
</evidence>
<evidence type="ECO:0000256" key="1">
    <source>
        <dbReference type="PROSITE-ProRule" id="PRU00339"/>
    </source>
</evidence>
<feature type="transmembrane region" description="Helical" evidence="2">
    <location>
        <begin position="6"/>
        <end position="31"/>
    </location>
</feature>
<dbReference type="AlphaFoldDB" id="A0A268ERL0"/>
<sequence>MGKFIGLVILWQILGNPIAAILVLLVILYLLDRRFIGLSPSITRPIKRLRNISNLRKVIAASPSDVSSRHELARLLLERKKYGEALQLLESIKDSSEESAEYWDDLGTARLFTGDIPNGEQDILRGLSLNSRVKYGRPYLRLAEAYRTRDKDKALHYLEQFHDIHSSSSEAYYLLGSMYRTLGREDDAKKSFKESLQVYRALPKYKRRQERRWALKSYFRSIA</sequence>
<gene>
    <name evidence="3" type="ORF">CHH67_13970</name>
</gene>
<dbReference type="OrthoDB" id="2658060at2"/>
<evidence type="ECO:0000313" key="3">
    <source>
        <dbReference type="EMBL" id="PAD75747.1"/>
    </source>
</evidence>
<proteinExistence type="predicted"/>
<dbReference type="InterPro" id="IPR019734">
    <property type="entry name" value="TPR_rpt"/>
</dbReference>
<accession>A0A268ERL0</accession>
<keyword evidence="2" id="KW-0472">Membrane</keyword>
<dbReference type="GO" id="GO:0045892">
    <property type="term" value="P:negative regulation of DNA-templated transcription"/>
    <property type="evidence" value="ECO:0007669"/>
    <property type="project" value="InterPro"/>
</dbReference>
<dbReference type="SMART" id="SM00028">
    <property type="entry name" value="TPR"/>
    <property type="match status" value="3"/>
</dbReference>
<dbReference type="SUPFAM" id="SSF48452">
    <property type="entry name" value="TPR-like"/>
    <property type="match status" value="1"/>
</dbReference>
<keyword evidence="1" id="KW-0802">TPR repeat</keyword>
<dbReference type="EMBL" id="NPBY01000044">
    <property type="protein sequence ID" value="PAD75747.1"/>
    <property type="molecule type" value="Genomic_DNA"/>
</dbReference>
<dbReference type="Proteomes" id="UP000215596">
    <property type="component" value="Unassembled WGS sequence"/>
</dbReference>
<name>A0A268ERL0_9BACL</name>
<dbReference type="PANTHER" id="PTHR44749:SF1">
    <property type="entry name" value="TETRATRICOPEPTIDE-LIKE HELICAL DOMAIN-CONTAINING PROTEIN"/>
    <property type="match status" value="1"/>
</dbReference>
<organism evidence="3 4">
    <name type="scientific">Paenibacillus campinasensis</name>
    <dbReference type="NCBI Taxonomy" id="66347"/>
    <lineage>
        <taxon>Bacteria</taxon>
        <taxon>Bacillati</taxon>
        <taxon>Bacillota</taxon>
        <taxon>Bacilli</taxon>
        <taxon>Bacillales</taxon>
        <taxon>Paenibacillaceae</taxon>
        <taxon>Paenibacillus</taxon>
    </lineage>
</organism>
<reference evidence="3 4" key="1">
    <citation type="submission" date="2017-07" db="EMBL/GenBank/DDBJ databases">
        <title>Isolation and whole genome analysis of endospore-forming bacteria from heroin.</title>
        <authorList>
            <person name="Kalinowski J."/>
            <person name="Ahrens B."/>
            <person name="Al-Dilaimi A."/>
            <person name="Winkler A."/>
            <person name="Wibberg D."/>
            <person name="Schleenbecker U."/>
            <person name="Ruckert C."/>
            <person name="Wolfel R."/>
            <person name="Grass G."/>
        </authorList>
    </citation>
    <scope>NUCLEOTIDE SEQUENCE [LARGE SCALE GENOMIC DNA]</scope>
    <source>
        <strain evidence="3 4">7537-G1</strain>
    </source>
</reference>
<feature type="repeat" description="TPR" evidence="1">
    <location>
        <begin position="169"/>
        <end position="202"/>
    </location>
</feature>
<evidence type="ECO:0008006" key="5">
    <source>
        <dbReference type="Google" id="ProtNLM"/>
    </source>
</evidence>
<keyword evidence="2" id="KW-1133">Transmembrane helix</keyword>
<dbReference type="InterPro" id="IPR044650">
    <property type="entry name" value="SRFR1-like"/>
</dbReference>
<dbReference type="Pfam" id="PF13181">
    <property type="entry name" value="TPR_8"/>
    <property type="match status" value="1"/>
</dbReference>
<comment type="caution">
    <text evidence="3">The sequence shown here is derived from an EMBL/GenBank/DDBJ whole genome shotgun (WGS) entry which is preliminary data.</text>
</comment>
<evidence type="ECO:0000313" key="4">
    <source>
        <dbReference type="Proteomes" id="UP000215596"/>
    </source>
</evidence>
<dbReference type="Pfam" id="PF13374">
    <property type="entry name" value="TPR_10"/>
    <property type="match status" value="1"/>
</dbReference>
<dbReference type="Pfam" id="PF13174">
    <property type="entry name" value="TPR_6"/>
    <property type="match status" value="1"/>
</dbReference>
<keyword evidence="2" id="KW-0812">Transmembrane</keyword>
<protein>
    <recommendedName>
        <fullName evidence="5">Tetratricopeptide repeat protein</fullName>
    </recommendedName>
</protein>